<keyword evidence="2" id="KW-0964">Secreted</keyword>
<keyword evidence="7" id="KW-1185">Reference proteome</keyword>
<evidence type="ECO:0000256" key="3">
    <source>
        <dbReference type="ARBA" id="ARBA00022729"/>
    </source>
</evidence>
<feature type="compositionally biased region" description="Low complexity" evidence="5">
    <location>
        <begin position="282"/>
        <end position="306"/>
    </location>
</feature>
<accession>A0ABP0ZSY6</accession>
<dbReference type="Pfam" id="PF13928">
    <property type="entry name" value="Flocculin_t3"/>
    <property type="match status" value="3"/>
</dbReference>
<evidence type="ECO:0000256" key="5">
    <source>
        <dbReference type="SAM" id="MobiDB-lite"/>
    </source>
</evidence>
<evidence type="ECO:0000256" key="4">
    <source>
        <dbReference type="ARBA" id="ARBA00023180"/>
    </source>
</evidence>
<evidence type="ECO:0000313" key="6">
    <source>
        <dbReference type="EMBL" id="CAK9439516.1"/>
    </source>
</evidence>
<keyword evidence="4" id="KW-0325">Glycoprotein</keyword>
<feature type="region of interest" description="Disordered" evidence="5">
    <location>
        <begin position="273"/>
        <end position="323"/>
    </location>
</feature>
<reference evidence="6 7" key="1">
    <citation type="submission" date="2024-03" db="EMBL/GenBank/DDBJ databases">
        <authorList>
            <person name="Brejova B."/>
        </authorList>
    </citation>
    <scope>NUCLEOTIDE SEQUENCE [LARGE SCALE GENOMIC DNA]</scope>
    <source>
        <strain evidence="6 7">CBS 14171</strain>
    </source>
</reference>
<protein>
    <submittedName>
        <fullName evidence="6">Uncharacterized protein</fullName>
    </submittedName>
</protein>
<proteinExistence type="predicted"/>
<evidence type="ECO:0000256" key="1">
    <source>
        <dbReference type="ARBA" id="ARBA00004191"/>
    </source>
</evidence>
<organism evidence="6 7">
    <name type="scientific">Lodderomyces beijingensis</name>
    <dbReference type="NCBI Taxonomy" id="1775926"/>
    <lineage>
        <taxon>Eukaryota</taxon>
        <taxon>Fungi</taxon>
        <taxon>Dikarya</taxon>
        <taxon>Ascomycota</taxon>
        <taxon>Saccharomycotina</taxon>
        <taxon>Pichiomycetes</taxon>
        <taxon>Debaryomycetaceae</taxon>
        <taxon>Candida/Lodderomyces clade</taxon>
        <taxon>Lodderomyces</taxon>
    </lineage>
</organism>
<dbReference type="Proteomes" id="UP001497383">
    <property type="component" value="Chromosome 4"/>
</dbReference>
<dbReference type="InterPro" id="IPR025928">
    <property type="entry name" value="Flocculin_t3_rpt"/>
</dbReference>
<dbReference type="RefSeq" id="XP_066830554.1">
    <property type="nucleotide sequence ID" value="XM_066973746.1"/>
</dbReference>
<gene>
    <name evidence="6" type="ORF">LODBEIA_P36160</name>
</gene>
<dbReference type="EMBL" id="OZ022408">
    <property type="protein sequence ID" value="CAK9439516.1"/>
    <property type="molecule type" value="Genomic_DNA"/>
</dbReference>
<keyword evidence="3" id="KW-0732">Signal</keyword>
<comment type="subcellular location">
    <subcellularLocation>
        <location evidence="1">Secreted</location>
        <location evidence="1">Cell wall</location>
    </subcellularLocation>
</comment>
<keyword evidence="2" id="KW-0134">Cell wall</keyword>
<evidence type="ECO:0000313" key="7">
    <source>
        <dbReference type="Proteomes" id="UP001497383"/>
    </source>
</evidence>
<evidence type="ECO:0000256" key="2">
    <source>
        <dbReference type="ARBA" id="ARBA00022512"/>
    </source>
</evidence>
<feature type="compositionally biased region" description="Low complexity" evidence="5">
    <location>
        <begin position="314"/>
        <end position="323"/>
    </location>
</feature>
<name>A0ABP0ZSY6_9ASCO</name>
<dbReference type="GeneID" id="92208812"/>
<sequence>MVSLRDHHCIATADLLATSQASLEPLSGLVEPLLGGLTDELGLGDLLGKRLAGEFAQVPDDIAARDDVDKRFLELLSKFKPHTPTPSTFTTTAHDTETTTTHKVETTVVTVTQCKGSECSLVPPTTGFVTVTDVATTYITLTPLPSTTTTTTAPPPPPPTSTASVTFVEIETAVVTITSCSLDKCHTNTVTTGLTTVTEDSTIFTTYCPLTTTVPISVPANPVSTSTDIETTLVTITSCKDNVCQTQTATSGVSVVSESTTVYTTYFPIVATSSPSAPPPASSRSSSSSSSSSSSKAPSSSAAPPASSAPPSAPVSSSTAAPASSNILRFGSSWRI</sequence>